<keyword evidence="1" id="KW-0732">Signal</keyword>
<protein>
    <recommendedName>
        <fullName evidence="4">Phospholipase A2</fullName>
    </recommendedName>
</protein>
<proteinExistence type="predicted"/>
<accession>A0ABM6RHD8</accession>
<organism evidence="2 3">
    <name type="scientific">Phaeobacter inhibens</name>
    <dbReference type="NCBI Taxonomy" id="221822"/>
    <lineage>
        <taxon>Bacteria</taxon>
        <taxon>Pseudomonadati</taxon>
        <taxon>Pseudomonadota</taxon>
        <taxon>Alphaproteobacteria</taxon>
        <taxon>Rhodobacterales</taxon>
        <taxon>Roseobacteraceae</taxon>
        <taxon>Phaeobacter</taxon>
    </lineage>
</organism>
<gene>
    <name evidence="2" type="ORF">PhaeoP66_03062</name>
</gene>
<name>A0ABM6RHD8_9RHOB</name>
<sequence length="197" mass="20554">MRATGLTPDRRLLLSLWGGLALFCCIAAGAANADAEVPGGYWERLEHAAHRALLQEVAAAGGATAPFTTDGCSGGLSAIWRQMSGTSGTEGGPPFEVCCIAHDRKYHNAAGIGGADPTVSDEVELAATSQRARLAADQALRRCVETNLSAKDPTIANLASPVATAIYAAVRFGGAPCSGLSWRWGYGYRPCRGNFTR</sequence>
<feature type="chain" id="PRO_5046414553" description="Phospholipase A2" evidence="1">
    <location>
        <begin position="34"/>
        <end position="197"/>
    </location>
</feature>
<evidence type="ECO:0000313" key="2">
    <source>
        <dbReference type="EMBL" id="AUQ95814.1"/>
    </source>
</evidence>
<dbReference type="EMBL" id="CP010705">
    <property type="protein sequence ID" value="AUQ95814.1"/>
    <property type="molecule type" value="Genomic_DNA"/>
</dbReference>
<reference evidence="2 3" key="1">
    <citation type="journal article" date="2017" name="Genome Biol. Evol.">
        <title>Trajectories and Drivers of Genome Evolution in Surface-Associated Marine Phaeobacter.</title>
        <authorList>
            <person name="Freese H.M."/>
            <person name="Sikorski J."/>
            <person name="Bunk B."/>
            <person name="Scheuner C."/>
            <person name="Meier-Kolthoff J.P."/>
            <person name="Sproer C."/>
            <person name="Gram L."/>
            <person name="Overmann J."/>
        </authorList>
    </citation>
    <scope>NUCLEOTIDE SEQUENCE [LARGE SCALE GENOMIC DNA]</scope>
    <source>
        <strain evidence="2 3">P66</strain>
    </source>
</reference>
<evidence type="ECO:0000313" key="3">
    <source>
        <dbReference type="Proteomes" id="UP000236536"/>
    </source>
</evidence>
<reference evidence="2 3" key="2">
    <citation type="journal article" date="2017" name="Int. J. Syst. Evol. Microbiol.">
        <title>Adaptation of Surface-Associated Bacteria to the Open Ocean: A Genomically Distinct Subpopulation of Phaeobacter gallaeciensis Colonizes Pacific Mesozooplankton.</title>
        <authorList>
            <person name="Freese H.M."/>
            <person name="Methner A."/>
            <person name="Overmann J."/>
        </authorList>
    </citation>
    <scope>NUCLEOTIDE SEQUENCE [LARGE SCALE GENOMIC DNA]</scope>
    <source>
        <strain evidence="2 3">P66</strain>
    </source>
</reference>
<evidence type="ECO:0008006" key="4">
    <source>
        <dbReference type="Google" id="ProtNLM"/>
    </source>
</evidence>
<dbReference type="Proteomes" id="UP000236536">
    <property type="component" value="Chromosome"/>
</dbReference>
<keyword evidence="3" id="KW-1185">Reference proteome</keyword>
<feature type="signal peptide" evidence="1">
    <location>
        <begin position="1"/>
        <end position="33"/>
    </location>
</feature>
<evidence type="ECO:0000256" key="1">
    <source>
        <dbReference type="SAM" id="SignalP"/>
    </source>
</evidence>
<dbReference type="RefSeq" id="WP_254683920.1">
    <property type="nucleotide sequence ID" value="NZ_CP010599.1"/>
</dbReference>